<keyword evidence="1" id="KW-0328">Glycosyltransferase</keyword>
<sequence length="390" mass="44696">MSAARNVCLKLNVPFPAEPQRYPKPGTHLPSSVSLQYYRPSAARGSPLTWNDNAHEDRPWVRVARDSYATPEVRYEALPDGAWWSDAETGVLQEAFWPENFGHSMGDDFLPIFRLASAFGLWDRSTVQAIMHPPCWSRGYWERGCAHHDELAPLLLDRPYETYNGTLFSSVSPDDQSSGHVCFRHLLVGTARLGMGYPSEHLWPRFLAELKRGAGLSPALGPKKQRITILVKHGRRTILNYAEVEHGLRSRFGVEVEAVDPAEMGLVEQLQYMQETTVVVSPCGGVSFSAIFLPKGASPVFVDYWDVRYNTTSQMERFIYTSNDNITPFYYPVEFDDLSLDRTQIPGWFREHEAEWEIWRNWANVTINVERMERYVLSDYLVWPRSDVEV</sequence>
<evidence type="ECO:0000313" key="5">
    <source>
        <dbReference type="EMBL" id="GJN94333.1"/>
    </source>
</evidence>
<keyword evidence="2" id="KW-0808">Transferase</keyword>
<dbReference type="EMBL" id="BQKY01000017">
    <property type="protein sequence ID" value="GJN94333.1"/>
    <property type="molecule type" value="Genomic_DNA"/>
</dbReference>
<evidence type="ECO:0000256" key="2">
    <source>
        <dbReference type="ARBA" id="ARBA00022679"/>
    </source>
</evidence>
<evidence type="ECO:0000259" key="4">
    <source>
        <dbReference type="Pfam" id="PF04577"/>
    </source>
</evidence>
<dbReference type="AlphaFoldDB" id="A0AAV5GVM2"/>
<dbReference type="InterPro" id="IPR007657">
    <property type="entry name" value="Glycosyltransferase_61"/>
</dbReference>
<protein>
    <recommendedName>
        <fullName evidence="4">Glycosyltransferase 61 catalytic domain-containing protein</fullName>
    </recommendedName>
</protein>
<organism evidence="5 6">
    <name type="scientific">Rhodotorula paludigena</name>
    <dbReference type="NCBI Taxonomy" id="86838"/>
    <lineage>
        <taxon>Eukaryota</taxon>
        <taxon>Fungi</taxon>
        <taxon>Dikarya</taxon>
        <taxon>Basidiomycota</taxon>
        <taxon>Pucciniomycotina</taxon>
        <taxon>Microbotryomycetes</taxon>
        <taxon>Sporidiobolales</taxon>
        <taxon>Sporidiobolaceae</taxon>
        <taxon>Rhodotorula</taxon>
    </lineage>
</organism>
<keyword evidence="3" id="KW-0325">Glycoprotein</keyword>
<evidence type="ECO:0000256" key="3">
    <source>
        <dbReference type="ARBA" id="ARBA00023180"/>
    </source>
</evidence>
<comment type="caution">
    <text evidence="5">The sequence shown here is derived from an EMBL/GenBank/DDBJ whole genome shotgun (WGS) entry which is preliminary data.</text>
</comment>
<dbReference type="Proteomes" id="UP001342314">
    <property type="component" value="Unassembled WGS sequence"/>
</dbReference>
<dbReference type="PANTHER" id="PTHR20961">
    <property type="entry name" value="GLYCOSYLTRANSFERASE"/>
    <property type="match status" value="1"/>
</dbReference>
<dbReference type="InterPro" id="IPR049625">
    <property type="entry name" value="Glyco_transf_61_cat"/>
</dbReference>
<accession>A0AAV5GVM2</accession>
<proteinExistence type="predicted"/>
<gene>
    <name evidence="5" type="ORF">Rhopal_007407-T1</name>
</gene>
<dbReference type="GO" id="GO:0016757">
    <property type="term" value="F:glycosyltransferase activity"/>
    <property type="evidence" value="ECO:0007669"/>
    <property type="project" value="UniProtKB-KW"/>
</dbReference>
<evidence type="ECO:0000256" key="1">
    <source>
        <dbReference type="ARBA" id="ARBA00022676"/>
    </source>
</evidence>
<dbReference type="Pfam" id="PF04577">
    <property type="entry name" value="Glyco_transf_61"/>
    <property type="match status" value="1"/>
</dbReference>
<name>A0AAV5GVM2_9BASI</name>
<keyword evidence="6" id="KW-1185">Reference proteome</keyword>
<reference evidence="5 6" key="1">
    <citation type="submission" date="2021-12" db="EMBL/GenBank/DDBJ databases">
        <title>High titer production of polyol ester of fatty acids by Rhodotorula paludigena BS15 towards product separation-free biomass refinery.</title>
        <authorList>
            <person name="Mano J."/>
            <person name="Ono H."/>
            <person name="Tanaka T."/>
            <person name="Naito K."/>
            <person name="Sushida H."/>
            <person name="Ike M."/>
            <person name="Tokuyasu K."/>
            <person name="Kitaoka M."/>
        </authorList>
    </citation>
    <scope>NUCLEOTIDE SEQUENCE [LARGE SCALE GENOMIC DNA]</scope>
    <source>
        <strain evidence="5 6">BS15</strain>
    </source>
</reference>
<feature type="domain" description="Glycosyltransferase 61 catalytic" evidence="4">
    <location>
        <begin position="129"/>
        <end position="297"/>
    </location>
</feature>
<evidence type="ECO:0000313" key="6">
    <source>
        <dbReference type="Proteomes" id="UP001342314"/>
    </source>
</evidence>